<gene>
    <name evidence="1" type="ORF">ACFFGT_04135</name>
</gene>
<sequence>MEMGILIGIFVGIIVIYAIVVGQSDNNILTSTILNDGNKKIKADLIYYLPVGSLTVNATAKVIIVKNTDPTTLQTKITSAKVGELSVSTLVSIVPDTKFSFKLEYSANYFSNDEFKISTGPTGLLDSISTTTEDRLGNIIGLTADVPSKILSIQQTALGLIPPPTGNQASETRTFNKSFFLSARDIRKGKAVCSWFINADGQINKTTEADASFIIEFSPERNERVSANSISPSAGIFTRPLKTIIMTVRPKSRSTNRQGIVKTEIQIPDVTRLINIPVKRSPFVKRVNTPKFSNGMITGNFMNKPSEVEGFLSIPINIGKALVSIPGQLFSFKIQHQHQNEIASLLLQKKLMDLKKQTKTTSLNK</sequence>
<dbReference type="EMBL" id="JBHLTS010000007">
    <property type="protein sequence ID" value="MFC0513370.1"/>
    <property type="molecule type" value="Genomic_DNA"/>
</dbReference>
<dbReference type="Proteomes" id="UP001589828">
    <property type="component" value="Unassembled WGS sequence"/>
</dbReference>
<reference evidence="1 2" key="1">
    <citation type="submission" date="2024-09" db="EMBL/GenBank/DDBJ databases">
        <authorList>
            <person name="Sun Q."/>
            <person name="Mori K."/>
        </authorList>
    </citation>
    <scope>NUCLEOTIDE SEQUENCE [LARGE SCALE GENOMIC DNA]</scope>
    <source>
        <strain evidence="1 2">NCAIM B.02415</strain>
    </source>
</reference>
<protein>
    <submittedName>
        <fullName evidence="1">Uncharacterized protein</fullName>
    </submittedName>
</protein>
<dbReference type="RefSeq" id="WP_377021238.1">
    <property type="nucleotide sequence ID" value="NZ_JBHLTS010000007.1"/>
</dbReference>
<accession>A0ABV6L137</accession>
<keyword evidence="2" id="KW-1185">Reference proteome</keyword>
<organism evidence="1 2">
    <name type="scientific">Mucilaginibacter angelicae</name>
    <dbReference type="NCBI Taxonomy" id="869718"/>
    <lineage>
        <taxon>Bacteria</taxon>
        <taxon>Pseudomonadati</taxon>
        <taxon>Bacteroidota</taxon>
        <taxon>Sphingobacteriia</taxon>
        <taxon>Sphingobacteriales</taxon>
        <taxon>Sphingobacteriaceae</taxon>
        <taxon>Mucilaginibacter</taxon>
    </lineage>
</organism>
<comment type="caution">
    <text evidence="1">The sequence shown here is derived from an EMBL/GenBank/DDBJ whole genome shotgun (WGS) entry which is preliminary data.</text>
</comment>
<proteinExistence type="predicted"/>
<name>A0ABV6L137_9SPHI</name>
<evidence type="ECO:0000313" key="1">
    <source>
        <dbReference type="EMBL" id="MFC0513370.1"/>
    </source>
</evidence>
<evidence type="ECO:0000313" key="2">
    <source>
        <dbReference type="Proteomes" id="UP001589828"/>
    </source>
</evidence>